<name>A0AAV6U9B1_9ARAC</name>
<accession>A0AAV6U9B1</accession>
<protein>
    <submittedName>
        <fullName evidence="1">Uncharacterized protein</fullName>
    </submittedName>
</protein>
<proteinExistence type="predicted"/>
<dbReference type="Proteomes" id="UP000827092">
    <property type="component" value="Unassembled WGS sequence"/>
</dbReference>
<dbReference type="AlphaFoldDB" id="A0AAV6U9B1"/>
<evidence type="ECO:0000313" key="2">
    <source>
        <dbReference type="Proteomes" id="UP000827092"/>
    </source>
</evidence>
<reference evidence="1 2" key="1">
    <citation type="journal article" date="2022" name="Nat. Ecol. Evol.">
        <title>A masculinizing supergene underlies an exaggerated male reproductive morph in a spider.</title>
        <authorList>
            <person name="Hendrickx F."/>
            <person name="De Corte Z."/>
            <person name="Sonet G."/>
            <person name="Van Belleghem S.M."/>
            <person name="Kostlbacher S."/>
            <person name="Vangestel C."/>
        </authorList>
    </citation>
    <scope>NUCLEOTIDE SEQUENCE [LARGE SCALE GENOMIC DNA]</scope>
    <source>
        <strain evidence="1">W744_W776</strain>
    </source>
</reference>
<organism evidence="1 2">
    <name type="scientific">Oedothorax gibbosus</name>
    <dbReference type="NCBI Taxonomy" id="931172"/>
    <lineage>
        <taxon>Eukaryota</taxon>
        <taxon>Metazoa</taxon>
        <taxon>Ecdysozoa</taxon>
        <taxon>Arthropoda</taxon>
        <taxon>Chelicerata</taxon>
        <taxon>Arachnida</taxon>
        <taxon>Araneae</taxon>
        <taxon>Araneomorphae</taxon>
        <taxon>Entelegynae</taxon>
        <taxon>Araneoidea</taxon>
        <taxon>Linyphiidae</taxon>
        <taxon>Erigoninae</taxon>
        <taxon>Oedothorax</taxon>
    </lineage>
</organism>
<comment type="caution">
    <text evidence="1">The sequence shown here is derived from an EMBL/GenBank/DDBJ whole genome shotgun (WGS) entry which is preliminary data.</text>
</comment>
<dbReference type="EMBL" id="JAFNEN010000556">
    <property type="protein sequence ID" value="KAG8180677.1"/>
    <property type="molecule type" value="Genomic_DNA"/>
</dbReference>
<evidence type="ECO:0000313" key="1">
    <source>
        <dbReference type="EMBL" id="KAG8180677.1"/>
    </source>
</evidence>
<sequence>MDLLWYTFQTGQRRWEPQQLAGTALVYRNKMASTIRNKTMKFLGPFIFTNFPNDGRFPCLRGVAAILRPALKKVLTELKCIEFLSYIVISPDFFLSAAGLAPVEQNEVLADVKSFLPISVKITATKDVLKGCNLSLLWCHPNFIHFS</sequence>
<keyword evidence="2" id="KW-1185">Reference proteome</keyword>
<gene>
    <name evidence="1" type="ORF">JTE90_006733</name>
</gene>